<dbReference type="SMART" id="SM00935">
    <property type="entry name" value="OmpH"/>
    <property type="match status" value="1"/>
</dbReference>
<dbReference type="InterPro" id="IPR024930">
    <property type="entry name" value="Skp_dom_sf"/>
</dbReference>
<dbReference type="NCBIfam" id="NF008047">
    <property type="entry name" value="PRK10780.1"/>
    <property type="match status" value="1"/>
</dbReference>
<dbReference type="GO" id="GO:0051082">
    <property type="term" value="F:unfolded protein binding"/>
    <property type="evidence" value="ECO:0007669"/>
    <property type="project" value="InterPro"/>
</dbReference>
<dbReference type="KEGG" id="pay:PAU_00653"/>
<name>C7BL99_PHOAA</name>
<dbReference type="Pfam" id="PF03938">
    <property type="entry name" value="OmpH"/>
    <property type="match status" value="1"/>
</dbReference>
<dbReference type="PIRSF" id="PIRSF002094">
    <property type="entry name" value="OMP26_Skp"/>
    <property type="match status" value="1"/>
</dbReference>
<feature type="coiled-coil region" evidence="4">
    <location>
        <begin position="83"/>
        <end position="114"/>
    </location>
</feature>
<dbReference type="AlphaFoldDB" id="C7BL99"/>
<evidence type="ECO:0000313" key="5">
    <source>
        <dbReference type="EMBL" id="CAQ82745.1"/>
    </source>
</evidence>
<keyword evidence="2" id="KW-0732">Signal</keyword>
<gene>
    <name evidence="5" type="primary">hlpA</name>
    <name evidence="5" type="synonym">skp</name>
    <name evidence="5" type="ordered locus">PAU_00653</name>
</gene>
<accession>C7BL99</accession>
<evidence type="ECO:0000256" key="4">
    <source>
        <dbReference type="SAM" id="Coils"/>
    </source>
</evidence>
<keyword evidence="4" id="KW-0175">Coiled coil</keyword>
<dbReference type="EMBL" id="FM162591">
    <property type="protein sequence ID" value="CAQ82745.1"/>
    <property type="molecule type" value="Genomic_DNA"/>
</dbReference>
<comment type="similarity">
    <text evidence="3">Belongs to the skp family.</text>
</comment>
<dbReference type="STRING" id="291112.PAU_00653"/>
<evidence type="ECO:0000256" key="3">
    <source>
        <dbReference type="PIRNR" id="PIRNR002094"/>
    </source>
</evidence>
<evidence type="ECO:0000313" key="6">
    <source>
        <dbReference type="Proteomes" id="UP000002747"/>
    </source>
</evidence>
<dbReference type="eggNOG" id="COG2825">
    <property type="taxonomic scope" value="Bacteria"/>
</dbReference>
<dbReference type="GO" id="GO:0005829">
    <property type="term" value="C:cytosol"/>
    <property type="evidence" value="ECO:0007669"/>
    <property type="project" value="TreeGrafter"/>
</dbReference>
<dbReference type="PANTHER" id="PTHR35089:SF1">
    <property type="entry name" value="CHAPERONE PROTEIN SKP"/>
    <property type="match status" value="1"/>
</dbReference>
<dbReference type="Gene3D" id="3.30.910.20">
    <property type="entry name" value="Skp domain"/>
    <property type="match status" value="1"/>
</dbReference>
<dbReference type="GO" id="GO:0050821">
    <property type="term" value="P:protein stabilization"/>
    <property type="evidence" value="ECO:0007669"/>
    <property type="project" value="TreeGrafter"/>
</dbReference>
<dbReference type="SUPFAM" id="SSF111384">
    <property type="entry name" value="OmpH-like"/>
    <property type="match status" value="1"/>
</dbReference>
<evidence type="ECO:0000256" key="1">
    <source>
        <dbReference type="ARBA" id="ARBA00018026"/>
    </source>
</evidence>
<reference evidence="5 6" key="1">
    <citation type="journal article" date="2009" name="BMC Genomics">
        <title>Comparative genomics of the emerging human pathogen Photorhabdus asymbiotica with the insect pathogen Photorhabdus luminescens.</title>
        <authorList>
            <person name="Wilkinson P."/>
            <person name="Waterfield N.R."/>
            <person name="Crossman L."/>
            <person name="Corton C."/>
            <person name="Sanchez-Contreras M."/>
            <person name="Vlisidou I."/>
            <person name="Barron A."/>
            <person name="Bignell A."/>
            <person name="Clark L."/>
            <person name="Ormond D."/>
            <person name="Mayho M."/>
            <person name="Bason N."/>
            <person name="Smith F."/>
            <person name="Simmonds M."/>
            <person name="Churcher C."/>
            <person name="Harris D."/>
            <person name="Thompson N.R."/>
            <person name="Quail M."/>
            <person name="Parkhill J."/>
            <person name="ffrench-Constant R.H."/>
        </authorList>
    </citation>
    <scope>NUCLEOTIDE SEQUENCE [LARGE SCALE GENOMIC DNA]</scope>
    <source>
        <strain evidence="6">ATCC 43949 / 3105-77</strain>
    </source>
</reference>
<sequence>MIMRFYLIIDKASPETFGFRALAKSSKMLQIAWFKEFIVKKLLCAASLGIALAFSAGAQAADKIAVVNVGEIFQQLPAREAVEKQLENEFKSRASELQRMENDLQTKIQKLQRDGSTMKSSERTNLEKDVMAKREEFGKKAQAFEQDNRRRHMEESNKILGRIQDAIKVVAAKEGYDVVINANVVAYSVSGKDITADVLKQVK</sequence>
<protein>
    <recommendedName>
        <fullName evidence="1">Chaperone protein Skp</fullName>
    </recommendedName>
</protein>
<evidence type="ECO:0000256" key="2">
    <source>
        <dbReference type="ARBA" id="ARBA00022729"/>
    </source>
</evidence>
<dbReference type="Proteomes" id="UP000002747">
    <property type="component" value="Chromosome"/>
</dbReference>
<proteinExistence type="inferred from homology"/>
<dbReference type="InterPro" id="IPR005632">
    <property type="entry name" value="Chaperone_Skp"/>
</dbReference>
<dbReference type="PANTHER" id="PTHR35089">
    <property type="entry name" value="CHAPERONE PROTEIN SKP"/>
    <property type="match status" value="1"/>
</dbReference>
<organism evidence="5 6">
    <name type="scientific">Photorhabdus asymbiotica subsp. asymbiotica (strain ATCC 43949 / 3105-77)</name>
    <name type="common">Xenorhabdus luminescens (strain 2)</name>
    <dbReference type="NCBI Taxonomy" id="553480"/>
    <lineage>
        <taxon>Bacteria</taxon>
        <taxon>Pseudomonadati</taxon>
        <taxon>Pseudomonadota</taxon>
        <taxon>Gammaproteobacteria</taxon>
        <taxon>Enterobacterales</taxon>
        <taxon>Morganellaceae</taxon>
        <taxon>Photorhabdus</taxon>
    </lineage>
</organism>